<feature type="region of interest" description="Disordered" evidence="1">
    <location>
        <begin position="172"/>
        <end position="200"/>
    </location>
</feature>
<sequence length="200" mass="22313">MSTSHVRYLTKHSTFPRPVQSQALLPACPHSHMSRGLSPAPPSVLSPNPSPGTEECLSSVPALRRSVPADAPTDKKLFRQAFCAERREKWQRLLLHRGRLIRPDTEIVINSSLKIMLRFGRLKKEREQKLGVTKKELSENRTEAISLPCSREKINKSKHRDLGAEAHLSVHTGRGTRSQCPTGAYLSRHGISRGNTEGIS</sequence>
<reference evidence="2 3" key="1">
    <citation type="journal article" date="2020" name="Nature">
        <title>Six reference-quality genomes reveal evolution of bat adaptations.</title>
        <authorList>
            <person name="Jebb D."/>
            <person name="Huang Z."/>
            <person name="Pippel M."/>
            <person name="Hughes G.M."/>
            <person name="Lavrichenko K."/>
            <person name="Devanna P."/>
            <person name="Winkler S."/>
            <person name="Jermiin L.S."/>
            <person name="Skirmuntt E.C."/>
            <person name="Katzourakis A."/>
            <person name="Burkitt-Gray L."/>
            <person name="Ray D.A."/>
            <person name="Sullivan K.A.M."/>
            <person name="Roscito J.G."/>
            <person name="Kirilenko B.M."/>
            <person name="Davalos L.M."/>
            <person name="Corthals A.P."/>
            <person name="Power M.L."/>
            <person name="Jones G."/>
            <person name="Ransome R.D."/>
            <person name="Dechmann D.K.N."/>
            <person name="Locatelli A.G."/>
            <person name="Puechmaille S.J."/>
            <person name="Fedrigo O."/>
            <person name="Jarvis E.D."/>
            <person name="Hiller M."/>
            <person name="Vernes S.C."/>
            <person name="Myers E.W."/>
            <person name="Teeling E.C."/>
        </authorList>
    </citation>
    <scope>NUCLEOTIDE SEQUENCE [LARGE SCALE GENOMIC DNA]</scope>
    <source>
        <strain evidence="2">MMolMol1</strain>
        <tissue evidence="2">Muscle</tissue>
    </source>
</reference>
<feature type="compositionally biased region" description="Pro residues" evidence="1">
    <location>
        <begin position="39"/>
        <end position="50"/>
    </location>
</feature>
<name>A0A7J8BN68_MOLMO</name>
<evidence type="ECO:0000313" key="3">
    <source>
        <dbReference type="Proteomes" id="UP000550707"/>
    </source>
</evidence>
<feature type="region of interest" description="Disordered" evidence="1">
    <location>
        <begin position="29"/>
        <end position="54"/>
    </location>
</feature>
<organism evidence="2 3">
    <name type="scientific">Molossus molossus</name>
    <name type="common">Pallas' mastiff bat</name>
    <name type="synonym">Vespertilio molossus</name>
    <dbReference type="NCBI Taxonomy" id="27622"/>
    <lineage>
        <taxon>Eukaryota</taxon>
        <taxon>Metazoa</taxon>
        <taxon>Chordata</taxon>
        <taxon>Craniata</taxon>
        <taxon>Vertebrata</taxon>
        <taxon>Euteleostomi</taxon>
        <taxon>Mammalia</taxon>
        <taxon>Eutheria</taxon>
        <taxon>Laurasiatheria</taxon>
        <taxon>Chiroptera</taxon>
        <taxon>Yangochiroptera</taxon>
        <taxon>Molossidae</taxon>
        <taxon>Molossus</taxon>
    </lineage>
</organism>
<keyword evidence="3" id="KW-1185">Reference proteome</keyword>
<gene>
    <name evidence="2" type="ORF">HJG59_010134</name>
</gene>
<protein>
    <submittedName>
        <fullName evidence="2">Uncharacterized protein</fullName>
    </submittedName>
</protein>
<proteinExistence type="predicted"/>
<dbReference type="EMBL" id="JACASF010000023">
    <property type="protein sequence ID" value="KAF6399865.1"/>
    <property type="molecule type" value="Genomic_DNA"/>
</dbReference>
<evidence type="ECO:0000313" key="2">
    <source>
        <dbReference type="EMBL" id="KAF6399865.1"/>
    </source>
</evidence>
<comment type="caution">
    <text evidence="2">The sequence shown here is derived from an EMBL/GenBank/DDBJ whole genome shotgun (WGS) entry which is preliminary data.</text>
</comment>
<accession>A0A7J8BN68</accession>
<dbReference type="Proteomes" id="UP000550707">
    <property type="component" value="Unassembled WGS sequence"/>
</dbReference>
<dbReference type="InParanoid" id="A0A7J8BN68"/>
<dbReference type="AlphaFoldDB" id="A0A7J8BN68"/>
<evidence type="ECO:0000256" key="1">
    <source>
        <dbReference type="SAM" id="MobiDB-lite"/>
    </source>
</evidence>